<organism evidence="3 4">
    <name type="scientific">Salirhabdus euzebyi</name>
    <dbReference type="NCBI Taxonomy" id="394506"/>
    <lineage>
        <taxon>Bacteria</taxon>
        <taxon>Bacillati</taxon>
        <taxon>Bacillota</taxon>
        <taxon>Bacilli</taxon>
        <taxon>Bacillales</taxon>
        <taxon>Bacillaceae</taxon>
        <taxon>Salirhabdus</taxon>
    </lineage>
</organism>
<keyword evidence="2" id="KW-0732">Signal</keyword>
<protein>
    <recommendedName>
        <fullName evidence="5">CbiN domain protein</fullName>
    </recommendedName>
</protein>
<accession>A0A841Q8R2</accession>
<evidence type="ECO:0000313" key="4">
    <source>
        <dbReference type="Proteomes" id="UP000581688"/>
    </source>
</evidence>
<dbReference type="SUPFAM" id="SSF50242">
    <property type="entry name" value="TIMP-like"/>
    <property type="match status" value="1"/>
</dbReference>
<sequence length="178" mass="20341">MKKLLFLFIFIMFASPTSIQALDCAIPSLEEGYAEYDGVIVGFVKDISKKESGNILKVNVKQSFKGVTKTWILVEEDHFWGDSKKGEEYLFFLKEKNETEWDHPLCSPTSNVSNVQEEIEELQKGKLIDLELTQQPMLDLDDNPEPDESTIDEVIVALVFTVVLGLVIYVKYRLGKMR</sequence>
<gene>
    <name evidence="3" type="ORF">HNQ94_003193</name>
</gene>
<keyword evidence="1" id="KW-1133">Transmembrane helix</keyword>
<dbReference type="RefSeq" id="WP_174497202.1">
    <property type="nucleotide sequence ID" value="NZ_CADDWK010000012.1"/>
</dbReference>
<name>A0A841Q8R2_9BACI</name>
<evidence type="ECO:0000256" key="2">
    <source>
        <dbReference type="SAM" id="SignalP"/>
    </source>
</evidence>
<dbReference type="InterPro" id="IPR008993">
    <property type="entry name" value="TIMP-like_OB-fold"/>
</dbReference>
<dbReference type="Proteomes" id="UP000581688">
    <property type="component" value="Unassembled WGS sequence"/>
</dbReference>
<dbReference type="AlphaFoldDB" id="A0A841Q8R2"/>
<keyword evidence="4" id="KW-1185">Reference proteome</keyword>
<evidence type="ECO:0008006" key="5">
    <source>
        <dbReference type="Google" id="ProtNLM"/>
    </source>
</evidence>
<evidence type="ECO:0000256" key="1">
    <source>
        <dbReference type="SAM" id="Phobius"/>
    </source>
</evidence>
<dbReference type="EMBL" id="JACHGH010000011">
    <property type="protein sequence ID" value="MBB6454704.1"/>
    <property type="molecule type" value="Genomic_DNA"/>
</dbReference>
<keyword evidence="1" id="KW-0472">Membrane</keyword>
<comment type="caution">
    <text evidence="3">The sequence shown here is derived from an EMBL/GenBank/DDBJ whole genome shotgun (WGS) entry which is preliminary data.</text>
</comment>
<feature type="signal peptide" evidence="2">
    <location>
        <begin position="1"/>
        <end position="21"/>
    </location>
</feature>
<feature type="chain" id="PRO_5032435039" description="CbiN domain protein" evidence="2">
    <location>
        <begin position="22"/>
        <end position="178"/>
    </location>
</feature>
<feature type="transmembrane region" description="Helical" evidence="1">
    <location>
        <begin position="154"/>
        <end position="172"/>
    </location>
</feature>
<evidence type="ECO:0000313" key="3">
    <source>
        <dbReference type="EMBL" id="MBB6454704.1"/>
    </source>
</evidence>
<proteinExistence type="predicted"/>
<keyword evidence="1" id="KW-0812">Transmembrane</keyword>
<reference evidence="3 4" key="1">
    <citation type="submission" date="2020-08" db="EMBL/GenBank/DDBJ databases">
        <title>Genomic Encyclopedia of Type Strains, Phase IV (KMG-IV): sequencing the most valuable type-strain genomes for metagenomic binning, comparative biology and taxonomic classification.</title>
        <authorList>
            <person name="Goeker M."/>
        </authorList>
    </citation>
    <scope>NUCLEOTIDE SEQUENCE [LARGE SCALE GENOMIC DNA]</scope>
    <source>
        <strain evidence="3 4">DSM 19612</strain>
    </source>
</reference>